<dbReference type="Proteomes" id="UP001497623">
    <property type="component" value="Unassembled WGS sequence"/>
</dbReference>
<dbReference type="InterPro" id="IPR010255">
    <property type="entry name" value="Haem_peroxidase_sf"/>
</dbReference>
<proteinExistence type="predicted"/>
<dbReference type="GO" id="GO:0004601">
    <property type="term" value="F:peroxidase activity"/>
    <property type="evidence" value="ECO:0007669"/>
    <property type="project" value="InterPro"/>
</dbReference>
<dbReference type="Pfam" id="PF03098">
    <property type="entry name" value="An_peroxidase"/>
    <property type="match status" value="1"/>
</dbReference>
<accession>A0AAV2RKR2</accession>
<name>A0AAV2RKR2_MEGNR</name>
<feature type="non-terminal residue" evidence="2">
    <location>
        <position position="115"/>
    </location>
</feature>
<dbReference type="GO" id="GO:0020037">
    <property type="term" value="F:heme binding"/>
    <property type="evidence" value="ECO:0007669"/>
    <property type="project" value="InterPro"/>
</dbReference>
<dbReference type="PROSITE" id="PS50292">
    <property type="entry name" value="PEROXIDASE_3"/>
    <property type="match status" value="1"/>
</dbReference>
<dbReference type="GO" id="GO:0006979">
    <property type="term" value="P:response to oxidative stress"/>
    <property type="evidence" value="ECO:0007669"/>
    <property type="project" value="InterPro"/>
</dbReference>
<evidence type="ECO:0000313" key="3">
    <source>
        <dbReference type="Proteomes" id="UP001497623"/>
    </source>
</evidence>
<evidence type="ECO:0008006" key="4">
    <source>
        <dbReference type="Google" id="ProtNLM"/>
    </source>
</evidence>
<sequence>MGIDFTEWFKSYLGGRQQVVVANETTSEPDDNNYEKKDPNGNKSPRLFGFQMSNCARTSQLQGFNARNSILGYMCPEKPKCQNPYSKFRTADGSCNNIRNPDWGMSQTALRRLLP</sequence>
<keyword evidence="3" id="KW-1185">Reference proteome</keyword>
<gene>
    <name evidence="2" type="ORF">MNOR_LOCUS25241</name>
</gene>
<dbReference type="SUPFAM" id="SSF48113">
    <property type="entry name" value="Heme-dependent peroxidases"/>
    <property type="match status" value="1"/>
</dbReference>
<dbReference type="EMBL" id="CAXKWB010023879">
    <property type="protein sequence ID" value="CAL4125597.1"/>
    <property type="molecule type" value="Genomic_DNA"/>
</dbReference>
<dbReference type="InterPro" id="IPR019791">
    <property type="entry name" value="Haem_peroxidase_animal"/>
</dbReference>
<feature type="region of interest" description="Disordered" evidence="1">
    <location>
        <begin position="23"/>
        <end position="43"/>
    </location>
</feature>
<comment type="caution">
    <text evidence="2">The sequence shown here is derived from an EMBL/GenBank/DDBJ whole genome shotgun (WGS) entry which is preliminary data.</text>
</comment>
<organism evidence="2 3">
    <name type="scientific">Meganyctiphanes norvegica</name>
    <name type="common">Northern krill</name>
    <name type="synonym">Thysanopoda norvegica</name>
    <dbReference type="NCBI Taxonomy" id="48144"/>
    <lineage>
        <taxon>Eukaryota</taxon>
        <taxon>Metazoa</taxon>
        <taxon>Ecdysozoa</taxon>
        <taxon>Arthropoda</taxon>
        <taxon>Crustacea</taxon>
        <taxon>Multicrustacea</taxon>
        <taxon>Malacostraca</taxon>
        <taxon>Eumalacostraca</taxon>
        <taxon>Eucarida</taxon>
        <taxon>Euphausiacea</taxon>
        <taxon>Euphausiidae</taxon>
        <taxon>Meganyctiphanes</taxon>
    </lineage>
</organism>
<dbReference type="Gene3D" id="1.10.640.10">
    <property type="entry name" value="Haem peroxidase domain superfamily, animal type"/>
    <property type="match status" value="1"/>
</dbReference>
<evidence type="ECO:0000256" key="1">
    <source>
        <dbReference type="SAM" id="MobiDB-lite"/>
    </source>
</evidence>
<reference evidence="2 3" key="1">
    <citation type="submission" date="2024-05" db="EMBL/GenBank/DDBJ databases">
        <authorList>
            <person name="Wallberg A."/>
        </authorList>
    </citation>
    <scope>NUCLEOTIDE SEQUENCE [LARGE SCALE GENOMIC DNA]</scope>
</reference>
<dbReference type="InterPro" id="IPR037120">
    <property type="entry name" value="Haem_peroxidase_sf_animal"/>
</dbReference>
<evidence type="ECO:0000313" key="2">
    <source>
        <dbReference type="EMBL" id="CAL4125597.1"/>
    </source>
</evidence>
<dbReference type="AlphaFoldDB" id="A0AAV2RKR2"/>
<protein>
    <recommendedName>
        <fullName evidence="4">Peroxidase</fullName>
    </recommendedName>
</protein>